<evidence type="ECO:0000256" key="2">
    <source>
        <dbReference type="ARBA" id="ARBA00009959"/>
    </source>
</evidence>
<dbReference type="GO" id="GO:0046872">
    <property type="term" value="F:metal ion binding"/>
    <property type="evidence" value="ECO:0007669"/>
    <property type="project" value="UniProtKB-UniRule"/>
</dbReference>
<accession>A0A225DLJ8</accession>
<organism evidence="10 11">
    <name type="scientific">Fimbriiglobus ruber</name>
    <dbReference type="NCBI Taxonomy" id="1908690"/>
    <lineage>
        <taxon>Bacteria</taxon>
        <taxon>Pseudomonadati</taxon>
        <taxon>Planctomycetota</taxon>
        <taxon>Planctomycetia</taxon>
        <taxon>Gemmatales</taxon>
        <taxon>Gemmataceae</taxon>
        <taxon>Fimbriiglobus</taxon>
    </lineage>
</organism>
<dbReference type="EC" id="3.1.-.-" evidence="9"/>
<dbReference type="GO" id="GO:0016787">
    <property type="term" value="F:hydrolase activity"/>
    <property type="evidence" value="ECO:0007669"/>
    <property type="project" value="UniProtKB-KW"/>
</dbReference>
<dbReference type="GO" id="GO:0043571">
    <property type="term" value="P:maintenance of CRISPR repeat elements"/>
    <property type="evidence" value="ECO:0007669"/>
    <property type="project" value="UniProtKB-UniRule"/>
</dbReference>
<dbReference type="PANTHER" id="PTHR34405:SF3">
    <property type="entry name" value="CRISPR-ASSOCIATED ENDORIBONUCLEASE CAS2 3"/>
    <property type="match status" value="1"/>
</dbReference>
<reference evidence="11" key="1">
    <citation type="submission" date="2017-06" db="EMBL/GenBank/DDBJ databases">
        <title>Genome analysis of Fimbriiglobus ruber SP5, the first member of the order Planctomycetales with confirmed chitinolytic capability.</title>
        <authorList>
            <person name="Ravin N.V."/>
            <person name="Rakitin A.L."/>
            <person name="Ivanova A.A."/>
            <person name="Beletsky A.V."/>
            <person name="Kulichevskaya I.S."/>
            <person name="Mardanov A.V."/>
            <person name="Dedysh S.N."/>
        </authorList>
    </citation>
    <scope>NUCLEOTIDE SEQUENCE [LARGE SCALE GENOMIC DNA]</scope>
    <source>
        <strain evidence="11">SP5</strain>
    </source>
</reference>
<dbReference type="RefSeq" id="WP_088258467.1">
    <property type="nucleotide sequence ID" value="NZ_NIDE01000014.1"/>
</dbReference>
<evidence type="ECO:0000256" key="7">
    <source>
        <dbReference type="ARBA" id="ARBA00022842"/>
    </source>
</evidence>
<dbReference type="EMBL" id="NIDE01000014">
    <property type="protein sequence ID" value="OWK37315.1"/>
    <property type="molecule type" value="Genomic_DNA"/>
</dbReference>
<keyword evidence="7 9" id="KW-0460">Magnesium</keyword>
<dbReference type="PANTHER" id="PTHR34405">
    <property type="entry name" value="CRISPR-ASSOCIATED ENDORIBONUCLEASE CAS2"/>
    <property type="match status" value="1"/>
</dbReference>
<keyword evidence="11" id="KW-1185">Reference proteome</keyword>
<evidence type="ECO:0000256" key="4">
    <source>
        <dbReference type="ARBA" id="ARBA00022723"/>
    </source>
</evidence>
<proteinExistence type="inferred from homology"/>
<dbReference type="Gene3D" id="3.30.70.240">
    <property type="match status" value="1"/>
</dbReference>
<feature type="binding site" evidence="9">
    <location>
        <position position="10"/>
    </location>
    <ligand>
        <name>Mg(2+)</name>
        <dbReference type="ChEBI" id="CHEBI:18420"/>
        <note>catalytic</note>
    </ligand>
</feature>
<dbReference type="NCBIfam" id="TIGR01573">
    <property type="entry name" value="cas2"/>
    <property type="match status" value="1"/>
</dbReference>
<evidence type="ECO:0000256" key="8">
    <source>
        <dbReference type="ARBA" id="ARBA00023118"/>
    </source>
</evidence>
<dbReference type="CDD" id="cd09725">
    <property type="entry name" value="Cas2_I_II_III"/>
    <property type="match status" value="1"/>
</dbReference>
<evidence type="ECO:0000256" key="6">
    <source>
        <dbReference type="ARBA" id="ARBA00022801"/>
    </source>
</evidence>
<dbReference type="Proteomes" id="UP000214646">
    <property type="component" value="Unassembled WGS sequence"/>
</dbReference>
<comment type="subunit">
    <text evidence="9">Homodimer, forms a heterotetramer with a Cas1 homodimer.</text>
</comment>
<comment type="similarity">
    <text evidence="2 9">Belongs to the CRISPR-associated endoribonuclease Cas2 protein family.</text>
</comment>
<comment type="function">
    <text evidence="9">CRISPR (clustered regularly interspaced short palindromic repeat), is an adaptive immune system that provides protection against mobile genetic elements (viruses, transposable elements and conjugative plasmids). CRISPR clusters contain sequences complementary to antecedent mobile elements and target invading nucleic acids. CRISPR clusters are transcribed and processed into CRISPR RNA (crRNA). Functions as a ssRNA-specific endoribonuclease. Involved in the integration of spacer DNA into the CRISPR cassette.</text>
</comment>
<keyword evidence="3 9" id="KW-0540">Nuclease</keyword>
<evidence type="ECO:0000313" key="11">
    <source>
        <dbReference type="Proteomes" id="UP000214646"/>
    </source>
</evidence>
<dbReference type="OrthoDB" id="9798176at2"/>
<name>A0A225DLJ8_9BACT</name>
<gene>
    <name evidence="9" type="primary">cas2</name>
    <name evidence="10" type="ORF">FRUB_06435</name>
</gene>
<evidence type="ECO:0000256" key="9">
    <source>
        <dbReference type="HAMAP-Rule" id="MF_01471"/>
    </source>
</evidence>
<dbReference type="GO" id="GO:0051607">
    <property type="term" value="P:defense response to virus"/>
    <property type="evidence" value="ECO:0007669"/>
    <property type="project" value="UniProtKB-UniRule"/>
</dbReference>
<dbReference type="SUPFAM" id="SSF143430">
    <property type="entry name" value="TTP0101/SSO1404-like"/>
    <property type="match status" value="1"/>
</dbReference>
<dbReference type="InterPro" id="IPR021127">
    <property type="entry name" value="CRISPR_associated_Cas2"/>
</dbReference>
<keyword evidence="5 9" id="KW-0255">Endonuclease</keyword>
<comment type="cofactor">
    <cofactor evidence="1 9">
        <name>Mg(2+)</name>
        <dbReference type="ChEBI" id="CHEBI:18420"/>
    </cofactor>
</comment>
<keyword evidence="8 9" id="KW-0051">Antiviral defense</keyword>
<dbReference type="HAMAP" id="MF_01471">
    <property type="entry name" value="Cas2"/>
    <property type="match status" value="1"/>
</dbReference>
<dbReference type="Pfam" id="PF09827">
    <property type="entry name" value="CRISPR_Cas2"/>
    <property type="match status" value="1"/>
</dbReference>
<evidence type="ECO:0000313" key="10">
    <source>
        <dbReference type="EMBL" id="OWK37315.1"/>
    </source>
</evidence>
<protein>
    <recommendedName>
        <fullName evidence="9">CRISPR-associated endoribonuclease Cas2</fullName>
        <ecNumber evidence="9">3.1.-.-</ecNumber>
    </recommendedName>
</protein>
<comment type="caution">
    <text evidence="10">The sequence shown here is derived from an EMBL/GenBank/DDBJ whole genome shotgun (WGS) entry which is preliminary data.</text>
</comment>
<evidence type="ECO:0000256" key="3">
    <source>
        <dbReference type="ARBA" id="ARBA00022722"/>
    </source>
</evidence>
<evidence type="ECO:0000256" key="1">
    <source>
        <dbReference type="ARBA" id="ARBA00001946"/>
    </source>
</evidence>
<dbReference type="GO" id="GO:0004521">
    <property type="term" value="F:RNA endonuclease activity"/>
    <property type="evidence" value="ECO:0007669"/>
    <property type="project" value="InterPro"/>
</dbReference>
<keyword evidence="4 9" id="KW-0479">Metal-binding</keyword>
<evidence type="ECO:0000256" key="5">
    <source>
        <dbReference type="ARBA" id="ARBA00022759"/>
    </source>
</evidence>
<dbReference type="AlphaFoldDB" id="A0A225DLJ8"/>
<dbReference type="InterPro" id="IPR019199">
    <property type="entry name" value="Virulence_VapD/CRISPR_Cas2"/>
</dbReference>
<sequence>MRNVYLISYDVADDKRRAKVFKKLKGRGEAVQFSVFRCHLSVTEKLTLRGELWDVLNPNEDRLLLIDLGPVGASGTDCWETWGCPLADPAHFDGPQVI</sequence>
<keyword evidence="6 9" id="KW-0378">Hydrolase</keyword>